<accession>A0A1N6M953</accession>
<gene>
    <name evidence="2" type="primary">bltD</name>
    <name evidence="2" type="ORF">VSP9026_03731</name>
</gene>
<keyword evidence="2" id="KW-0012">Acyltransferase</keyword>
<dbReference type="Pfam" id="PF00583">
    <property type="entry name" value="Acetyltransf_1"/>
    <property type="match status" value="1"/>
</dbReference>
<dbReference type="EC" id="2.3.1.57" evidence="2"/>
<name>A0A1N6M953_9VIBR</name>
<dbReference type="PROSITE" id="PS51186">
    <property type="entry name" value="GNAT"/>
    <property type="match status" value="1"/>
</dbReference>
<reference evidence="2 3" key="1">
    <citation type="submission" date="2016-12" db="EMBL/GenBank/DDBJ databases">
        <authorList>
            <person name="Song W.-J."/>
            <person name="Kurnit D.M."/>
        </authorList>
    </citation>
    <scope>NUCLEOTIDE SEQUENCE [LARGE SCALE GENOMIC DNA]</scope>
    <source>
        <strain evidence="2 3">CECT 9026</strain>
    </source>
</reference>
<dbReference type="AlphaFoldDB" id="A0A1N6M953"/>
<dbReference type="CDD" id="cd04301">
    <property type="entry name" value="NAT_SF"/>
    <property type="match status" value="1"/>
</dbReference>
<dbReference type="EMBL" id="FSSB01000022">
    <property type="protein sequence ID" value="SIO95978.1"/>
    <property type="molecule type" value="Genomic_DNA"/>
</dbReference>
<proteinExistence type="predicted"/>
<dbReference type="GO" id="GO:0004145">
    <property type="term" value="F:diamine N-acetyltransferase activity"/>
    <property type="evidence" value="ECO:0007669"/>
    <property type="project" value="UniProtKB-EC"/>
</dbReference>
<sequence length="158" mass="18138">MELRAFEKEDHDLLIGWIDSDRLNYQWGGPNFVFPLDSVQISKHCSQPQVFPFIFVVSGQSAGYVELFKVSESHFRICRVFVSDSFRGKGISKHMLGQLVDLAKEKYNVSLLSLAVFERNVVAKNCYESLGFIVISHENGTRSFDGEVWGLLRMERRL</sequence>
<dbReference type="Gene3D" id="3.40.630.30">
    <property type="match status" value="1"/>
</dbReference>
<dbReference type="Proteomes" id="UP000184774">
    <property type="component" value="Unassembled WGS sequence"/>
</dbReference>
<dbReference type="InterPro" id="IPR000182">
    <property type="entry name" value="GNAT_dom"/>
</dbReference>
<evidence type="ECO:0000313" key="3">
    <source>
        <dbReference type="Proteomes" id="UP000184774"/>
    </source>
</evidence>
<protein>
    <submittedName>
        <fullName evidence="2">Spermine/spermidine acetyltransferase</fullName>
        <ecNumber evidence="2">2.3.1.57</ecNumber>
    </submittedName>
</protein>
<organism evidence="2 3">
    <name type="scientific">Vibrio spartinae</name>
    <dbReference type="NCBI Taxonomy" id="1918945"/>
    <lineage>
        <taxon>Bacteria</taxon>
        <taxon>Pseudomonadati</taxon>
        <taxon>Pseudomonadota</taxon>
        <taxon>Gammaproteobacteria</taxon>
        <taxon>Vibrionales</taxon>
        <taxon>Vibrionaceae</taxon>
        <taxon>Vibrio</taxon>
    </lineage>
</organism>
<feature type="domain" description="N-acetyltransferase" evidence="1">
    <location>
        <begin position="1"/>
        <end position="158"/>
    </location>
</feature>
<dbReference type="SUPFAM" id="SSF55729">
    <property type="entry name" value="Acyl-CoA N-acyltransferases (Nat)"/>
    <property type="match status" value="1"/>
</dbReference>
<dbReference type="OrthoDB" id="326501at2"/>
<evidence type="ECO:0000259" key="1">
    <source>
        <dbReference type="PROSITE" id="PS51186"/>
    </source>
</evidence>
<dbReference type="PANTHER" id="PTHR43415">
    <property type="entry name" value="SPERMIDINE N(1)-ACETYLTRANSFERASE"/>
    <property type="match status" value="1"/>
</dbReference>
<dbReference type="RefSeq" id="WP_074374453.1">
    <property type="nucleotide sequence ID" value="NZ_AP024908.1"/>
</dbReference>
<dbReference type="PANTHER" id="PTHR43415:SF3">
    <property type="entry name" value="GNAT-FAMILY ACETYLTRANSFERASE"/>
    <property type="match status" value="1"/>
</dbReference>
<keyword evidence="2" id="KW-0808">Transferase</keyword>
<evidence type="ECO:0000313" key="2">
    <source>
        <dbReference type="EMBL" id="SIO95978.1"/>
    </source>
</evidence>
<dbReference type="InterPro" id="IPR016181">
    <property type="entry name" value="Acyl_CoA_acyltransferase"/>
</dbReference>